<evidence type="ECO:0000256" key="1">
    <source>
        <dbReference type="SAM" id="Coils"/>
    </source>
</evidence>
<protein>
    <submittedName>
        <fullName evidence="2">Uncharacterized protein</fullName>
    </submittedName>
</protein>
<keyword evidence="2" id="KW-0614">Plasmid</keyword>
<evidence type="ECO:0000313" key="2">
    <source>
        <dbReference type="EMBL" id="UJF36565.1"/>
    </source>
</evidence>
<accession>A0ABY3SU16</accession>
<feature type="coiled-coil region" evidence="1">
    <location>
        <begin position="171"/>
        <end position="307"/>
    </location>
</feature>
<proteinExistence type="predicted"/>
<dbReference type="EMBL" id="CP090979">
    <property type="protein sequence ID" value="UJF36565.1"/>
    <property type="molecule type" value="Genomic_DNA"/>
</dbReference>
<feature type="coiled-coil region" evidence="1">
    <location>
        <begin position="91"/>
        <end position="132"/>
    </location>
</feature>
<gene>
    <name evidence="2" type="ORF">L0M14_30725</name>
</gene>
<keyword evidence="3" id="KW-1185">Reference proteome</keyword>
<sequence length="314" mass="36921">MAQKSFNHISEETKIRINEAIEASALTDKEWIDRAVEVWALHAMKTEIPDFRKEIEEVEGLTNRIRNVLVNLAQRTAFEKDEVRRKWEEVVEEKRLEIEKLNSYQSQLEKDLKAATEETQRQKEIREEAEKYAKSAQESSEGQKALAESYKEKNDTLAGLVTEYKAGYEESRTLREQVAELGRDKRDLERQLFDEKENTDALARIGDERVRQLEEKHKADLERIEERKEIEKERALIHLRTELQEVSARAAQKATDEIKGLYSRIEQLRGEHDQAVEYLRKDHEKRIEAMAAQMEAMRADYERQIADLKNPPKK</sequence>
<name>A0ABY3SU16_9BACL</name>
<geneLocation type="plasmid" evidence="2 3">
    <name>pYPD9-1</name>
</geneLocation>
<dbReference type="RefSeq" id="WP_235123115.1">
    <property type="nucleotide sequence ID" value="NZ_CP090979.1"/>
</dbReference>
<organism evidence="2 3">
    <name type="scientific">Paenibacillus hexagrammi</name>
    <dbReference type="NCBI Taxonomy" id="2908839"/>
    <lineage>
        <taxon>Bacteria</taxon>
        <taxon>Bacillati</taxon>
        <taxon>Bacillota</taxon>
        <taxon>Bacilli</taxon>
        <taxon>Bacillales</taxon>
        <taxon>Paenibacillaceae</taxon>
        <taxon>Paenibacillus</taxon>
    </lineage>
</organism>
<dbReference type="Proteomes" id="UP001649230">
    <property type="component" value="Plasmid pYPD9-1"/>
</dbReference>
<evidence type="ECO:0000313" key="3">
    <source>
        <dbReference type="Proteomes" id="UP001649230"/>
    </source>
</evidence>
<keyword evidence="1" id="KW-0175">Coiled coil</keyword>
<reference evidence="2 3" key="1">
    <citation type="journal article" date="2024" name="Int. J. Syst. Evol. Microbiol.">
        <title>Paenibacillus hexagrammi sp. nov., a novel bacterium isolated from the gut content of Hexagrammos agrammus.</title>
        <authorList>
            <person name="Jung H.K."/>
            <person name="Kim D.G."/>
            <person name="Zin H."/>
            <person name="Park J."/>
            <person name="Jung H."/>
            <person name="Kim Y.O."/>
            <person name="Kong H.J."/>
            <person name="Kim J.W."/>
            <person name="Kim Y.S."/>
        </authorList>
    </citation>
    <scope>NUCLEOTIDE SEQUENCE [LARGE SCALE GENOMIC DNA]</scope>
    <source>
        <strain evidence="2 3">YPD9-1</strain>
    </source>
</reference>